<keyword evidence="2" id="KW-0472">Membrane</keyword>
<dbReference type="SUPFAM" id="SSF51735">
    <property type="entry name" value="NAD(P)-binding Rossmann-fold domains"/>
    <property type="match status" value="1"/>
</dbReference>
<dbReference type="PANTHER" id="PTHR43318">
    <property type="entry name" value="UDP-N-ACETYLGLUCOSAMINE 4,6-DEHYDRATASE"/>
    <property type="match status" value="1"/>
</dbReference>
<dbReference type="Proteomes" id="UP000028702">
    <property type="component" value="Unassembled WGS sequence"/>
</dbReference>
<reference evidence="4 5" key="1">
    <citation type="submission" date="2014-07" db="EMBL/GenBank/DDBJ databases">
        <title>Tepidicaulis marinum gen. nov., sp. nov., a novel marine bacterium denitrifying nitrate to nitrous oxide strictly under microaerobic conditions.</title>
        <authorList>
            <person name="Takeuchi M."/>
            <person name="Yamagishi T."/>
            <person name="Kamagata Y."/>
            <person name="Oshima K."/>
            <person name="Hattori M."/>
            <person name="Katayama T."/>
            <person name="Hanada S."/>
            <person name="Tamaki H."/>
            <person name="Marumo K."/>
            <person name="Maeda H."/>
            <person name="Nedachi M."/>
            <person name="Iwasaki W."/>
            <person name="Suwa Y."/>
            <person name="Sakata S."/>
        </authorList>
    </citation>
    <scope>NUCLEOTIDE SEQUENCE [LARGE SCALE GENOMIC DNA]</scope>
    <source>
        <strain evidence="4 5">MA2</strain>
    </source>
</reference>
<keyword evidence="2" id="KW-0812">Transmembrane</keyword>
<feature type="transmembrane region" description="Helical" evidence="2">
    <location>
        <begin position="45"/>
        <end position="65"/>
    </location>
</feature>
<sequence length="650" mass="71751">MVISHRFRNAVILAIDIFLAALSVPISLALRLGVDGVQQRFDLTVLATGIFIGIAAVSVFFSRHGRIAWRWVSVDDAILLARTAVFINLVFLAVLFLTTRLDGFPRSFIGINILCLSGLFIGSRLVFRLWHERQPGFAKGAPKGQRLNVLLVGVTDEAEAFIRKMSRSSNAPYHVSGLINADKERPVGSRIRGVKVLGGSEEIAKIVRRLRSQGEHIGHLILSDPALKGEPVKKLLELTEEEGIRLSRLPEMSQLQLADSNRIAVQPINVEDLLSRPQARLDRKAMAALLTSKRVLVTGAGGSIGSELVRQIAAFTPSQLTLVDASEFNLFEIDGEMARTFPGIERNARLVNVRDRQALFDMFEREKPEIVFHAAALKHVPLLESQPAEAVLTNVMGTRNVADACIAHHIQMMVMVSTDKAVQPVSVMGASKRIAETYCQTQDIRGREQGGTRFVTVRFGNVLGSAGSVVPLFQRQLEQGGPLTVTDPRMTRYFMTIREAVELVLQASTMRDTALEEGGGIVVLDMGEPVNILDMARQMIRLAGLQPGKDVEITFTGLRPGERLYEILFQHQEALINSSHEAIMLARPRVPDEAFVGKMLDSLIEAASASDHERTRELLERILPDFATRADRLEDQEASSAFPMREDPSA</sequence>
<dbReference type="RefSeq" id="WP_045442506.1">
    <property type="nucleotide sequence ID" value="NZ_BBIO01000002.1"/>
</dbReference>
<gene>
    <name evidence="4" type="ORF">M2A_0461</name>
</gene>
<dbReference type="InterPro" id="IPR051203">
    <property type="entry name" value="Polysaccharide_Synthase-Rel"/>
</dbReference>
<evidence type="ECO:0000313" key="5">
    <source>
        <dbReference type="Proteomes" id="UP000028702"/>
    </source>
</evidence>
<dbReference type="CDD" id="cd05237">
    <property type="entry name" value="UDP_invert_4-6DH_SDR_e"/>
    <property type="match status" value="1"/>
</dbReference>
<dbReference type="AlphaFoldDB" id="A0A081B7E4"/>
<evidence type="ECO:0000313" key="4">
    <source>
        <dbReference type="EMBL" id="GAK43962.1"/>
    </source>
</evidence>
<accession>A0A081B7E4</accession>
<keyword evidence="2" id="KW-1133">Transmembrane helix</keyword>
<comment type="similarity">
    <text evidence="1">Belongs to the polysaccharide synthase family.</text>
</comment>
<name>A0A081B7E4_9HYPH</name>
<dbReference type="STRING" id="1333998.M2A_0461"/>
<proteinExistence type="inferred from homology"/>
<organism evidence="4 5">
    <name type="scientific">Tepidicaulis marinus</name>
    <dbReference type="NCBI Taxonomy" id="1333998"/>
    <lineage>
        <taxon>Bacteria</taxon>
        <taxon>Pseudomonadati</taxon>
        <taxon>Pseudomonadota</taxon>
        <taxon>Alphaproteobacteria</taxon>
        <taxon>Hyphomicrobiales</taxon>
        <taxon>Parvibaculaceae</taxon>
        <taxon>Tepidicaulis</taxon>
    </lineage>
</organism>
<dbReference type="InterPro" id="IPR036291">
    <property type="entry name" value="NAD(P)-bd_dom_sf"/>
</dbReference>
<dbReference type="PANTHER" id="PTHR43318:SF1">
    <property type="entry name" value="POLYSACCHARIDE BIOSYNTHESIS PROTEIN EPSC-RELATED"/>
    <property type="match status" value="1"/>
</dbReference>
<dbReference type="InterPro" id="IPR003869">
    <property type="entry name" value="Polysac_CapD-like"/>
</dbReference>
<dbReference type="Gene3D" id="3.40.50.720">
    <property type="entry name" value="NAD(P)-binding Rossmann-like Domain"/>
    <property type="match status" value="2"/>
</dbReference>
<dbReference type="EMBL" id="BBIO01000002">
    <property type="protein sequence ID" value="GAK43962.1"/>
    <property type="molecule type" value="Genomic_DNA"/>
</dbReference>
<dbReference type="eggNOG" id="COG1086">
    <property type="taxonomic scope" value="Bacteria"/>
</dbReference>
<protein>
    <submittedName>
        <fullName evidence="4">Capsular polysaccharide biosynthesis protein</fullName>
    </submittedName>
</protein>
<evidence type="ECO:0000256" key="1">
    <source>
        <dbReference type="ARBA" id="ARBA00007430"/>
    </source>
</evidence>
<comment type="caution">
    <text evidence="4">The sequence shown here is derived from an EMBL/GenBank/DDBJ whole genome shotgun (WGS) entry which is preliminary data.</text>
</comment>
<feature type="domain" description="Polysaccharide biosynthesis protein CapD-like" evidence="3">
    <location>
        <begin position="295"/>
        <end position="587"/>
    </location>
</feature>
<feature type="transmembrane region" description="Helical" evidence="2">
    <location>
        <begin position="77"/>
        <end position="97"/>
    </location>
</feature>
<dbReference type="Pfam" id="PF02719">
    <property type="entry name" value="Polysacc_synt_2"/>
    <property type="match status" value="1"/>
</dbReference>
<feature type="transmembrane region" description="Helical" evidence="2">
    <location>
        <begin position="109"/>
        <end position="127"/>
    </location>
</feature>
<keyword evidence="5" id="KW-1185">Reference proteome</keyword>
<evidence type="ECO:0000259" key="3">
    <source>
        <dbReference type="Pfam" id="PF02719"/>
    </source>
</evidence>
<evidence type="ECO:0000256" key="2">
    <source>
        <dbReference type="SAM" id="Phobius"/>
    </source>
</evidence>